<dbReference type="VEuPathDB" id="FungiDB:BTJ68_00829"/>
<evidence type="ECO:0000313" key="2">
    <source>
        <dbReference type="Proteomes" id="UP000269276"/>
    </source>
</evidence>
<proteinExistence type="predicted"/>
<protein>
    <recommendedName>
        <fullName evidence="3">Transcription factor domain-containing protein</fullName>
    </recommendedName>
</protein>
<sequence>MDDSVAPVTSVDLARYQRAIKGLQIPITLYIVDDIEATHQRLQAKTLGSQQHALSALSRLSEAYGSTWQDDFDPSKPVESKYFLFESQAAQWTEIFQEGLKTGKPMMLSPPSSVTECLRAAEPYKIEERAWLVLFYGVILTAVRAKDPTDDFTATRLKHNLWLAFNDVRILLEPSEVNIQALMMLACHVEDFTSPSLCWMLVNNACRLLQNADQDDTTIPAQAREKTPLLNEDRPLVGTSDQDIAYLYHNHGIDAPAIPFSEDFLTWPDDLFGGDATFDWFAWEKDFLA</sequence>
<reference evidence="1 2" key="1">
    <citation type="journal article" date="2018" name="BMC Genomics">
        <title>Genomic evidence for intraspecific hybridization in a clonal and extremely halotolerant yeast.</title>
        <authorList>
            <person name="Gostincar C."/>
            <person name="Stajich J.E."/>
            <person name="Zupancic J."/>
            <person name="Zalar P."/>
            <person name="Gunde-Cimerman N."/>
        </authorList>
    </citation>
    <scope>NUCLEOTIDE SEQUENCE [LARGE SCALE GENOMIC DNA]</scope>
    <source>
        <strain evidence="1 2">EXF-2682</strain>
    </source>
</reference>
<dbReference type="Proteomes" id="UP000269276">
    <property type="component" value="Unassembled WGS sequence"/>
</dbReference>
<dbReference type="EMBL" id="QWIP01000071">
    <property type="protein sequence ID" value="RMY74657.1"/>
    <property type="molecule type" value="Genomic_DNA"/>
</dbReference>
<dbReference type="CDD" id="cd12148">
    <property type="entry name" value="fungal_TF_MHR"/>
    <property type="match status" value="1"/>
</dbReference>
<comment type="caution">
    <text evidence="1">The sequence shown here is derived from an EMBL/GenBank/DDBJ whole genome shotgun (WGS) entry which is preliminary data.</text>
</comment>
<accession>A0A3M7EE52</accession>
<evidence type="ECO:0000313" key="1">
    <source>
        <dbReference type="EMBL" id="RMY74657.1"/>
    </source>
</evidence>
<dbReference type="OrthoDB" id="103819at2759"/>
<dbReference type="AlphaFoldDB" id="A0A3M7EE52"/>
<gene>
    <name evidence="1" type="ORF">D0863_03085</name>
</gene>
<evidence type="ECO:0008006" key="3">
    <source>
        <dbReference type="Google" id="ProtNLM"/>
    </source>
</evidence>
<name>A0A3M7EE52_HORWE</name>
<organism evidence="1 2">
    <name type="scientific">Hortaea werneckii</name>
    <name type="common">Black yeast</name>
    <name type="synonym">Cladosporium werneckii</name>
    <dbReference type="NCBI Taxonomy" id="91943"/>
    <lineage>
        <taxon>Eukaryota</taxon>
        <taxon>Fungi</taxon>
        <taxon>Dikarya</taxon>
        <taxon>Ascomycota</taxon>
        <taxon>Pezizomycotina</taxon>
        <taxon>Dothideomycetes</taxon>
        <taxon>Dothideomycetidae</taxon>
        <taxon>Mycosphaerellales</taxon>
        <taxon>Teratosphaeriaceae</taxon>
        <taxon>Hortaea</taxon>
    </lineage>
</organism>